<organism evidence="1 2">
    <name type="scientific">Mycena belliarum</name>
    <dbReference type="NCBI Taxonomy" id="1033014"/>
    <lineage>
        <taxon>Eukaryota</taxon>
        <taxon>Fungi</taxon>
        <taxon>Dikarya</taxon>
        <taxon>Basidiomycota</taxon>
        <taxon>Agaricomycotina</taxon>
        <taxon>Agaricomycetes</taxon>
        <taxon>Agaricomycetidae</taxon>
        <taxon>Agaricales</taxon>
        <taxon>Marasmiineae</taxon>
        <taxon>Mycenaceae</taxon>
        <taxon>Mycena</taxon>
    </lineage>
</organism>
<evidence type="ECO:0000313" key="1">
    <source>
        <dbReference type="EMBL" id="KAJ7093309.1"/>
    </source>
</evidence>
<dbReference type="EMBL" id="JARJCN010000016">
    <property type="protein sequence ID" value="KAJ7093309.1"/>
    <property type="molecule type" value="Genomic_DNA"/>
</dbReference>
<dbReference type="Gene3D" id="3.80.10.10">
    <property type="entry name" value="Ribonuclease Inhibitor"/>
    <property type="match status" value="1"/>
</dbReference>
<evidence type="ECO:0008006" key="3">
    <source>
        <dbReference type="Google" id="ProtNLM"/>
    </source>
</evidence>
<dbReference type="InterPro" id="IPR032675">
    <property type="entry name" value="LRR_dom_sf"/>
</dbReference>
<comment type="caution">
    <text evidence="1">The sequence shown here is derived from an EMBL/GenBank/DDBJ whole genome shotgun (WGS) entry which is preliminary data.</text>
</comment>
<keyword evidence="2" id="KW-1185">Reference proteome</keyword>
<evidence type="ECO:0000313" key="2">
    <source>
        <dbReference type="Proteomes" id="UP001222325"/>
    </source>
</evidence>
<gene>
    <name evidence="1" type="ORF">B0H15DRAFT_831992</name>
</gene>
<dbReference type="SUPFAM" id="SSF52047">
    <property type="entry name" value="RNI-like"/>
    <property type="match status" value="1"/>
</dbReference>
<dbReference type="AlphaFoldDB" id="A0AAD6UC10"/>
<name>A0AAD6UC10_9AGAR</name>
<protein>
    <recommendedName>
        <fullName evidence="3">F-box domain-containing protein</fullName>
    </recommendedName>
</protein>
<dbReference type="Proteomes" id="UP001222325">
    <property type="component" value="Unassembled WGS sequence"/>
</dbReference>
<sequence length="434" mass="48622">MLLHSLRIRRRIKNAPRASSVSLPLEIELLIIDQFEGDTSRLRRLCHVCRAWGAHAQALIFREVDVRYRTVGRFLALVNITSVGRHITTLSIIEGSHWLRVYDEPSLLGCIAPLPHRALPNVRTLTISYRRFVPWTEVEIAVRWSSIARLKLHFCKFATTDTMIAFVAAFPRLESLDVFQCSVEDVAAGTKAIEMPAWCLKYLAFGEFPQNALIDWMVAAPADLAVEHLRILSLGPDPSPFNALLAKIGADLRHLEVPGMHRPQIYVEAPLSIRACTALTTLSFSEGSPYDLGRGIISILAQAASPVLATIAFHIHLNTGYLDIPWEEIDALLGTDTFGALQVVVFDMWGGPFEYAVLTPYDTAVRVLQMRLAPLAGRRILRFRYADDKATQTYVPPEVDSPRAPLVKRLSRSVSRWMGADGGRSVELRNRAYF</sequence>
<reference evidence="1" key="1">
    <citation type="submission" date="2023-03" db="EMBL/GenBank/DDBJ databases">
        <title>Massive genome expansion in bonnet fungi (Mycena s.s.) driven by repeated elements and novel gene families across ecological guilds.</title>
        <authorList>
            <consortium name="Lawrence Berkeley National Laboratory"/>
            <person name="Harder C.B."/>
            <person name="Miyauchi S."/>
            <person name="Viragh M."/>
            <person name="Kuo A."/>
            <person name="Thoen E."/>
            <person name="Andreopoulos B."/>
            <person name="Lu D."/>
            <person name="Skrede I."/>
            <person name="Drula E."/>
            <person name="Henrissat B."/>
            <person name="Morin E."/>
            <person name="Kohler A."/>
            <person name="Barry K."/>
            <person name="LaButti K."/>
            <person name="Morin E."/>
            <person name="Salamov A."/>
            <person name="Lipzen A."/>
            <person name="Mereny Z."/>
            <person name="Hegedus B."/>
            <person name="Baldrian P."/>
            <person name="Stursova M."/>
            <person name="Weitz H."/>
            <person name="Taylor A."/>
            <person name="Grigoriev I.V."/>
            <person name="Nagy L.G."/>
            <person name="Martin F."/>
            <person name="Kauserud H."/>
        </authorList>
    </citation>
    <scope>NUCLEOTIDE SEQUENCE</scope>
    <source>
        <strain evidence="1">CBHHK173m</strain>
    </source>
</reference>
<proteinExistence type="predicted"/>
<accession>A0AAD6UC10</accession>